<dbReference type="InterPro" id="IPR037883">
    <property type="entry name" value="Knr4/Smi1-like_sf"/>
</dbReference>
<dbReference type="PATRIC" id="fig|571915.4.peg.1472"/>
<evidence type="ECO:0000259" key="1">
    <source>
        <dbReference type="Pfam" id="PF09346"/>
    </source>
</evidence>
<reference evidence="3" key="2">
    <citation type="submission" date="2015-05" db="EMBL/GenBank/DDBJ databases">
        <title>Complete genome sequence of Corynebacterium mustelae DSM 45274, isolated from various tissues of a male ferret with lethal sepsis.</title>
        <authorList>
            <person name="Ruckert C."/>
            <person name="Albersmeier A."/>
            <person name="Winkler A."/>
            <person name="Tauch A."/>
        </authorList>
    </citation>
    <scope>NUCLEOTIDE SEQUENCE [LARGE SCALE GENOMIC DNA]</scope>
    <source>
        <strain evidence="3">DSM 45274</strain>
    </source>
</reference>
<keyword evidence="3" id="KW-1185">Reference proteome</keyword>
<accession>A0A0G3H3Q3</accession>
<evidence type="ECO:0000313" key="2">
    <source>
        <dbReference type="EMBL" id="AKK05717.1"/>
    </source>
</evidence>
<organism evidence="2 3">
    <name type="scientific">Corynebacterium mustelae</name>
    <dbReference type="NCBI Taxonomy" id="571915"/>
    <lineage>
        <taxon>Bacteria</taxon>
        <taxon>Bacillati</taxon>
        <taxon>Actinomycetota</taxon>
        <taxon>Actinomycetes</taxon>
        <taxon>Mycobacteriales</taxon>
        <taxon>Corynebacteriaceae</taxon>
        <taxon>Corynebacterium</taxon>
    </lineage>
</organism>
<dbReference type="OrthoDB" id="4454703at2"/>
<dbReference type="EMBL" id="CP011542">
    <property type="protein sequence ID" value="AKK05717.1"/>
    <property type="molecule type" value="Genomic_DNA"/>
</dbReference>
<protein>
    <submittedName>
        <fullName evidence="2">Putative glucan synthasis protein</fullName>
    </submittedName>
</protein>
<feature type="domain" description="Knr4/Smi1-like" evidence="1">
    <location>
        <begin position="7"/>
        <end position="138"/>
    </location>
</feature>
<proteinExistence type="predicted"/>
<dbReference type="Gene3D" id="3.40.1580.10">
    <property type="entry name" value="SMI1/KNR4-like"/>
    <property type="match status" value="1"/>
</dbReference>
<name>A0A0G3H3Q3_9CORY</name>
<dbReference type="InterPro" id="IPR018958">
    <property type="entry name" value="Knr4/Smi1-like_dom"/>
</dbReference>
<dbReference type="KEGG" id="cmv:CMUST_06915"/>
<sequence length="251" mass="28535">MTLSIVEHVAEVESQLGCPLPQDYREYLLNSENANSAITRFFMKPDERLHWGADFPFAANNPPMWENPDFVAGFEELEDEAEIDQLYDKLGEYLTQRYEKPATQGVVFVSDEGCGEYTIFVLRGVSRGQLWCFDVSYEGALITPRLHPVTRQPLDFSQWLGLQRDPYRLTAVPKKQAGGLSFARISGEGKTAMRYHLARGELTGITETQIAKLKRVADIPETAKFLDPYTNTWQPLRVGYPVTWSYGITKV</sequence>
<dbReference type="Pfam" id="PF09346">
    <property type="entry name" value="SMI1_KNR4"/>
    <property type="match status" value="1"/>
</dbReference>
<reference evidence="2 3" key="1">
    <citation type="journal article" date="2015" name="Genome Announc.">
        <title>Complete Genome Sequence of the Type Strain Corynebacterium mustelae DSM 45274, Isolated from Various Tissues of a Male Ferret with Lethal Sepsis.</title>
        <authorList>
            <person name="Ruckert C."/>
            <person name="Eimer J."/>
            <person name="Winkler A."/>
            <person name="Tauch A."/>
        </authorList>
    </citation>
    <scope>NUCLEOTIDE SEQUENCE [LARGE SCALE GENOMIC DNA]</scope>
    <source>
        <strain evidence="2 3">DSM 45274</strain>
    </source>
</reference>
<dbReference type="RefSeq" id="WP_047261879.1">
    <property type="nucleotide sequence ID" value="NZ_CP011542.1"/>
</dbReference>
<dbReference type="STRING" id="571915.CMUST_06915"/>
<dbReference type="Proteomes" id="UP000035199">
    <property type="component" value="Chromosome"/>
</dbReference>
<dbReference type="SUPFAM" id="SSF160631">
    <property type="entry name" value="SMI1/KNR4-like"/>
    <property type="match status" value="1"/>
</dbReference>
<evidence type="ECO:0000313" key="3">
    <source>
        <dbReference type="Proteomes" id="UP000035199"/>
    </source>
</evidence>
<dbReference type="AlphaFoldDB" id="A0A0G3H3Q3"/>
<gene>
    <name evidence="2" type="ORF">CMUST_06915</name>
</gene>